<proteinExistence type="inferred from homology"/>
<dbReference type="CDD" id="cd01134">
    <property type="entry name" value="V_A-ATPase_A"/>
    <property type="match status" value="1"/>
</dbReference>
<keyword evidence="2 11" id="KW-0813">Transport</keyword>
<feature type="binding site" evidence="11">
    <location>
        <begin position="230"/>
        <end position="237"/>
    </location>
    <ligand>
        <name>ATP</name>
        <dbReference type="ChEBI" id="CHEBI:30616"/>
    </ligand>
</feature>
<evidence type="ECO:0000256" key="11">
    <source>
        <dbReference type="HAMAP-Rule" id="MF_00309"/>
    </source>
</evidence>
<comment type="similarity">
    <text evidence="1 11">Belongs to the ATPase alpha/beta chains family.</text>
</comment>
<dbReference type="Gene3D" id="1.10.1140.10">
    <property type="entry name" value="Bovine Mitochondrial F1-atpase, Atp Synthase Beta Chain, Chain D, domain 3"/>
    <property type="match status" value="1"/>
</dbReference>
<comment type="function">
    <text evidence="11">Component of the A-type ATP synthase that produces ATP from ADP in the presence of a proton gradient across the membrane. The A chain is the catalytic subunit.</text>
</comment>
<evidence type="ECO:0000259" key="12">
    <source>
        <dbReference type="Pfam" id="PF00006"/>
    </source>
</evidence>
<dbReference type="CDD" id="cd18119">
    <property type="entry name" value="ATP-synt_V_A-type_alpha_N"/>
    <property type="match status" value="1"/>
</dbReference>
<dbReference type="GO" id="GO:0042777">
    <property type="term" value="P:proton motive force-driven plasma membrane ATP synthesis"/>
    <property type="evidence" value="ECO:0007669"/>
    <property type="project" value="UniProtKB-UniRule"/>
</dbReference>
<evidence type="ECO:0000256" key="2">
    <source>
        <dbReference type="ARBA" id="ARBA00022448"/>
    </source>
</evidence>
<gene>
    <name evidence="11" type="primary">atpA</name>
    <name evidence="16" type="ordered locus">Desmu_0081</name>
</gene>
<evidence type="ECO:0000256" key="9">
    <source>
        <dbReference type="ARBA" id="ARBA00023136"/>
    </source>
</evidence>
<keyword evidence="9 11" id="KW-0472">Membrane</keyword>
<dbReference type="OrthoDB" id="115235at2157"/>
<dbReference type="InterPro" id="IPR024034">
    <property type="entry name" value="ATPase_F1/V1_b/a_C"/>
</dbReference>
<keyword evidence="10 11" id="KW-0066">ATP synthesis</keyword>
<evidence type="ECO:0000256" key="10">
    <source>
        <dbReference type="ARBA" id="ARBA00023310"/>
    </source>
</evidence>
<evidence type="ECO:0000256" key="5">
    <source>
        <dbReference type="ARBA" id="ARBA00022781"/>
    </source>
</evidence>
<feature type="domain" description="ATPase F1/V1/A1 complex alpha/beta subunit nucleotide-binding" evidence="12">
    <location>
        <begin position="210"/>
        <end position="433"/>
    </location>
</feature>
<dbReference type="GO" id="GO:0046961">
    <property type="term" value="F:proton-transporting ATPase activity, rotational mechanism"/>
    <property type="evidence" value="ECO:0007669"/>
    <property type="project" value="InterPro"/>
</dbReference>
<evidence type="ECO:0000259" key="15">
    <source>
        <dbReference type="Pfam" id="PF22919"/>
    </source>
</evidence>
<evidence type="ECO:0000313" key="17">
    <source>
        <dbReference type="Proteomes" id="UP000001068"/>
    </source>
</evidence>
<dbReference type="Gene3D" id="2.40.30.20">
    <property type="match status" value="1"/>
</dbReference>
<keyword evidence="4 11" id="KW-0547">Nucleotide-binding</keyword>
<dbReference type="Pfam" id="PF22919">
    <property type="entry name" value="ATP-synt_VA_C"/>
    <property type="match status" value="1"/>
</dbReference>
<keyword evidence="5 11" id="KW-0375">Hydrogen ion transport</keyword>
<keyword evidence="3 11" id="KW-1003">Cell membrane</keyword>
<evidence type="ECO:0000256" key="3">
    <source>
        <dbReference type="ARBA" id="ARBA00022475"/>
    </source>
</evidence>
<dbReference type="FunFam" id="2.40.30.20:FF:000002">
    <property type="entry name" value="V-type proton ATPase catalytic subunit A"/>
    <property type="match status" value="1"/>
</dbReference>
<dbReference type="RefSeq" id="WP_013561622.1">
    <property type="nucleotide sequence ID" value="NC_014961.1"/>
</dbReference>
<dbReference type="FunFam" id="2.40.50.100:FF:000008">
    <property type="entry name" value="V-type proton ATPase catalytic subunit A"/>
    <property type="match status" value="1"/>
</dbReference>
<dbReference type="InterPro" id="IPR000194">
    <property type="entry name" value="ATPase_F1/V1/A1_a/bsu_nucl-bd"/>
</dbReference>
<protein>
    <recommendedName>
        <fullName evidence="11">A-type ATP synthase subunit A</fullName>
        <ecNumber evidence="11">7.1.2.2</ecNumber>
    </recommendedName>
</protein>
<organism evidence="16 17">
    <name type="scientific">Desulfurococcus mucosus (strain ATCC 35584 / DSM 2162 / JCM 9187 / O7/1)</name>
    <dbReference type="NCBI Taxonomy" id="765177"/>
    <lineage>
        <taxon>Archaea</taxon>
        <taxon>Thermoproteota</taxon>
        <taxon>Thermoprotei</taxon>
        <taxon>Desulfurococcales</taxon>
        <taxon>Desulfurococcaceae</taxon>
        <taxon>Desulfurococcus</taxon>
    </lineage>
</organism>
<dbReference type="eggNOG" id="arCOG00868">
    <property type="taxonomic scope" value="Archaea"/>
</dbReference>
<dbReference type="AlphaFoldDB" id="E8RAJ0"/>
<keyword evidence="17" id="KW-1185">Reference proteome</keyword>
<dbReference type="InterPro" id="IPR020003">
    <property type="entry name" value="ATPase_a/bsu_AS"/>
</dbReference>
<dbReference type="GO" id="GO:0005524">
    <property type="term" value="F:ATP binding"/>
    <property type="evidence" value="ECO:0007669"/>
    <property type="project" value="UniProtKB-UniRule"/>
</dbReference>
<dbReference type="InterPro" id="IPR036121">
    <property type="entry name" value="ATPase_F1/V1/A1_a/bsu_N_sf"/>
</dbReference>
<comment type="subcellular location">
    <subcellularLocation>
        <location evidence="11">Cell membrane</location>
        <topology evidence="11">Peripheral membrane protein</topology>
    </subcellularLocation>
</comment>
<dbReference type="EC" id="7.1.2.2" evidence="11"/>
<dbReference type="EMBL" id="CP002363">
    <property type="protein sequence ID" value="ADV64400.1"/>
    <property type="molecule type" value="Genomic_DNA"/>
</dbReference>
<feature type="domain" description="ATP synthase A/B type C-terminal" evidence="15">
    <location>
        <begin position="443"/>
        <end position="541"/>
    </location>
</feature>
<dbReference type="GeneID" id="10152765"/>
<dbReference type="PANTHER" id="PTHR43607">
    <property type="entry name" value="V-TYPE PROTON ATPASE CATALYTIC SUBUNIT A"/>
    <property type="match status" value="1"/>
</dbReference>
<evidence type="ECO:0000256" key="4">
    <source>
        <dbReference type="ARBA" id="ARBA00022741"/>
    </source>
</evidence>
<dbReference type="Pfam" id="PF02874">
    <property type="entry name" value="ATP-synt_ab_N"/>
    <property type="match status" value="1"/>
</dbReference>
<evidence type="ECO:0000313" key="16">
    <source>
        <dbReference type="EMBL" id="ADV64400.1"/>
    </source>
</evidence>
<dbReference type="PANTHER" id="PTHR43607:SF1">
    <property type="entry name" value="H(+)-TRANSPORTING TWO-SECTOR ATPASE"/>
    <property type="match status" value="1"/>
</dbReference>
<dbReference type="SUPFAM" id="SSF47917">
    <property type="entry name" value="C-terminal domain of alpha and beta subunits of F1 ATP synthase"/>
    <property type="match status" value="1"/>
</dbReference>
<reference evidence="16 17" key="2">
    <citation type="journal article" date="2011" name="Stand. Genomic Sci.">
        <title>Complete genome sequence of Desulfurococcus mucosus type strain (O7/1).</title>
        <authorList>
            <person name="Wirth R."/>
            <person name="Chertkov O."/>
            <person name="Held B."/>
            <person name="Lapidus A."/>
            <person name="Nolan M."/>
            <person name="Lucas S."/>
            <person name="Hammon N."/>
            <person name="Deshpande S."/>
            <person name="Cheng J.F."/>
            <person name="Tapia R."/>
            <person name="Han C."/>
            <person name="Goodwin L."/>
            <person name="Pitluck S."/>
            <person name="Liolios K."/>
            <person name="Ioanna P."/>
            <person name="Ivanova N."/>
            <person name="Mavromatis K."/>
            <person name="Mikhailova N."/>
            <person name="Pati A."/>
            <person name="Chen A."/>
            <person name="Palaniappan K."/>
            <person name="Land M."/>
            <person name="Hauser L."/>
            <person name="Chang Y.J."/>
            <person name="Jeffries C.D."/>
            <person name="Bilek Y."/>
            <person name="Hader T."/>
            <person name="Rohde M."/>
            <person name="Spring S."/>
            <person name="Sikorski J."/>
            <person name="Goker M."/>
            <person name="Woyke T."/>
            <person name="Bristow J."/>
            <person name="Eisen J.A."/>
            <person name="Markowitz V."/>
            <person name="Hugenholtz P."/>
            <person name="Kyrpides N.C."/>
            <person name="Klenk H.P."/>
        </authorList>
    </citation>
    <scope>NUCLEOTIDE SEQUENCE [LARGE SCALE GENOMIC DNA]</scope>
    <source>
        <strain evidence="17">ATCC 35584 / DSM 2162 / JCM 9187 / O7/1</strain>
    </source>
</reference>
<dbReference type="NCBIfam" id="NF003220">
    <property type="entry name" value="PRK04192.1"/>
    <property type="match status" value="1"/>
</dbReference>
<reference evidence="17" key="1">
    <citation type="submission" date="2010-11" db="EMBL/GenBank/DDBJ databases">
        <title>The complete genome of Desulfurococcus mucosus DSM 2162.</title>
        <authorList>
            <consortium name="US DOE Joint Genome Institute (JGI-PGF)"/>
            <person name="Lucas S."/>
            <person name="Copeland A."/>
            <person name="Lapidus A."/>
            <person name="Bruce D."/>
            <person name="Goodwin L."/>
            <person name="Pitluck S."/>
            <person name="Kyrpides N."/>
            <person name="Mavromatis K."/>
            <person name="Pagani I."/>
            <person name="Ivanova N."/>
            <person name="Ovchinnikova G."/>
            <person name="Chertkov O."/>
            <person name="Held B."/>
            <person name="Brettin T."/>
            <person name="Detter J.C."/>
            <person name="Tapia R."/>
            <person name="Han C."/>
            <person name="Land M."/>
            <person name="Hauser L."/>
            <person name="Markowitz V."/>
            <person name="Cheng J.-F."/>
            <person name="Hugenholtz P."/>
            <person name="Woyke T."/>
            <person name="Wu D."/>
            <person name="Wirth R."/>
            <person name="Bilek Y."/>
            <person name="Hader T."/>
            <person name="Klenk H.-P."/>
            <person name="Eisen J.A."/>
        </authorList>
    </citation>
    <scope>NUCLEOTIDE SEQUENCE [LARGE SCALE GENOMIC DNA]</scope>
    <source>
        <strain evidence="17">ATCC 35584 / DSM 2162 / JCM 9187 / O7/1</strain>
    </source>
</reference>
<dbReference type="InterPro" id="IPR055190">
    <property type="entry name" value="ATP-synt_VA_C"/>
</dbReference>
<comment type="catalytic activity">
    <reaction evidence="11">
        <text>ATP + H2O + 4 H(+)(in) = ADP + phosphate + 5 H(+)(out)</text>
        <dbReference type="Rhea" id="RHEA:57720"/>
        <dbReference type="ChEBI" id="CHEBI:15377"/>
        <dbReference type="ChEBI" id="CHEBI:15378"/>
        <dbReference type="ChEBI" id="CHEBI:30616"/>
        <dbReference type="ChEBI" id="CHEBI:43474"/>
        <dbReference type="ChEBI" id="CHEBI:456216"/>
        <dbReference type="EC" id="7.1.2.2"/>
    </reaction>
</comment>
<dbReference type="InterPro" id="IPR031686">
    <property type="entry name" value="ATP-synth_a_Xtn"/>
</dbReference>
<dbReference type="PROSITE" id="PS00152">
    <property type="entry name" value="ATPASE_ALPHA_BETA"/>
    <property type="match status" value="1"/>
</dbReference>
<dbReference type="Gene3D" id="2.40.50.100">
    <property type="match status" value="1"/>
</dbReference>
<evidence type="ECO:0000259" key="14">
    <source>
        <dbReference type="Pfam" id="PF16886"/>
    </source>
</evidence>
<keyword evidence="7 11" id="KW-1278">Translocase</keyword>
<evidence type="ECO:0000256" key="7">
    <source>
        <dbReference type="ARBA" id="ARBA00022967"/>
    </source>
</evidence>
<comment type="subunit">
    <text evidence="11">Has multiple subunits with at least A(3), B(3), C, D, E, F, H, I and proteolipid K(x).</text>
</comment>
<dbReference type="Pfam" id="PF16886">
    <property type="entry name" value="ATP-synt_ab_Xtn"/>
    <property type="match status" value="1"/>
</dbReference>
<dbReference type="InterPro" id="IPR023366">
    <property type="entry name" value="ATP_synth_asu-like_sf"/>
</dbReference>
<name>E8RAJ0_DESM0</name>
<dbReference type="STRING" id="765177.Desmu_0081"/>
<dbReference type="KEGG" id="dmu:Desmu_0081"/>
<dbReference type="GO" id="GO:0005886">
    <property type="term" value="C:plasma membrane"/>
    <property type="evidence" value="ECO:0007669"/>
    <property type="project" value="UniProtKB-SubCell"/>
</dbReference>
<keyword evidence="6 11" id="KW-0067">ATP-binding</keyword>
<sequence length="585" mass="65348">MSRPAGRIYRVSGPLVVAEGMRGVSVYEVIEIGEEKLIGEAIGVEGDKAIIQVYEDTSGLKVGDPVYPTGHPLSAELGPGLIKSIFDGIQRPLPVLEALSGIFVRKGIKAPPLPRDKKWYFTPLVKPGEKVSEGDFIGYVNETDVVRHYIMVPPGVKGSVEWVAGEGDYTMVEPVARINGRDVTMLQEWPVRRPRPFREKLDPREPFITGVRVIDFLFPLAKGGKAAVPGGFGTGKTVLLHSITKWSEADITIYIGCGERGNEMADALNSFIKLVDPRTGKPMMERSIFIANTSNMPVAAREASVFLGVTIGEYFRDMGYNVLLVADSTSRWAEAMREISGRLEELPGEEGFPAYLASRLAQFYERSGYVKTIGSAERLGSLTIMGAVSPPGADFSEPVTQATLRLIRALYALDVNLAYRRHYPSINWLTSFSLYVDNVREWWSKISPEYSYLREKISWLLQREAELEELVRLVGADALPVEDRLVLEVARMIREDFLQQDAFSTVDAFSHPVKTSRMAAVIVRFYEKSIEAVKQGVAFEKIRSMRIRERIARMKDIPFGDNDKEFEGILSDMENEFKALMEGGR</sequence>
<evidence type="ECO:0000256" key="1">
    <source>
        <dbReference type="ARBA" id="ARBA00008936"/>
    </source>
</evidence>
<keyword evidence="8 11" id="KW-0406">Ion transport</keyword>
<dbReference type="SUPFAM" id="SSF52540">
    <property type="entry name" value="P-loop containing nucleoside triphosphate hydrolases"/>
    <property type="match status" value="1"/>
</dbReference>
<evidence type="ECO:0000259" key="13">
    <source>
        <dbReference type="Pfam" id="PF02874"/>
    </source>
</evidence>
<dbReference type="GO" id="GO:0046933">
    <property type="term" value="F:proton-transporting ATP synthase activity, rotational mechanism"/>
    <property type="evidence" value="ECO:0007669"/>
    <property type="project" value="UniProtKB-UniRule"/>
</dbReference>
<dbReference type="InterPro" id="IPR022878">
    <property type="entry name" value="V-ATPase_asu"/>
</dbReference>
<dbReference type="HOGENOM" id="CLU_008162_3_1_2"/>
<dbReference type="Gene3D" id="3.40.50.300">
    <property type="entry name" value="P-loop containing nucleotide triphosphate hydrolases"/>
    <property type="match status" value="1"/>
</dbReference>
<dbReference type="Pfam" id="PF00006">
    <property type="entry name" value="ATP-synt_ab"/>
    <property type="match status" value="1"/>
</dbReference>
<dbReference type="CDD" id="cd18111">
    <property type="entry name" value="ATP-synt_V_A-type_alpha_C"/>
    <property type="match status" value="1"/>
</dbReference>
<feature type="domain" description="ATPase F1/V1/A1 complex alpha/beta subunit N-terminal" evidence="13">
    <location>
        <begin position="8"/>
        <end position="70"/>
    </location>
</feature>
<evidence type="ECO:0000256" key="6">
    <source>
        <dbReference type="ARBA" id="ARBA00022840"/>
    </source>
</evidence>
<dbReference type="InterPro" id="IPR027417">
    <property type="entry name" value="P-loop_NTPase"/>
</dbReference>
<evidence type="ECO:0000256" key="8">
    <source>
        <dbReference type="ARBA" id="ARBA00023065"/>
    </source>
</evidence>
<accession>E8RAJ0</accession>
<dbReference type="Proteomes" id="UP000001068">
    <property type="component" value="Chromosome"/>
</dbReference>
<feature type="domain" description="ATPsynthase alpha/beta subunit barrel-sandwich" evidence="14">
    <location>
        <begin position="111"/>
        <end position="192"/>
    </location>
</feature>
<dbReference type="HAMAP" id="MF_00309">
    <property type="entry name" value="ATP_synth_A_arch"/>
    <property type="match status" value="1"/>
</dbReference>
<dbReference type="SUPFAM" id="SSF50615">
    <property type="entry name" value="N-terminal domain of alpha and beta subunits of F1 ATP synthase"/>
    <property type="match status" value="1"/>
</dbReference>
<dbReference type="InterPro" id="IPR004100">
    <property type="entry name" value="ATPase_F1/V1/A1_a/bsu_N"/>
</dbReference>